<dbReference type="Gene3D" id="3.40.50.150">
    <property type="entry name" value="Vaccinia Virus protein VP39"/>
    <property type="match status" value="1"/>
</dbReference>
<dbReference type="SUPFAM" id="SSF53335">
    <property type="entry name" value="S-adenosyl-L-methionine-dependent methyltransferases"/>
    <property type="match status" value="1"/>
</dbReference>
<dbReference type="AlphaFoldDB" id="A0A3B1E8V6"/>
<gene>
    <name evidence="1" type="ORF">MNBD_PLANCTO03-643</name>
</gene>
<organism evidence="1">
    <name type="scientific">hydrothermal vent metagenome</name>
    <dbReference type="NCBI Taxonomy" id="652676"/>
    <lineage>
        <taxon>unclassified sequences</taxon>
        <taxon>metagenomes</taxon>
        <taxon>ecological metagenomes</taxon>
    </lineage>
</organism>
<dbReference type="PANTHER" id="PTHR37211">
    <property type="entry name" value="EXPRESSED PROTEIN"/>
    <property type="match status" value="1"/>
</dbReference>
<evidence type="ECO:0000313" key="1">
    <source>
        <dbReference type="EMBL" id="VAX42167.1"/>
    </source>
</evidence>
<sequence>MGRPTKKKRKKKAKLTAETADRHVLYGLSVQNVEAEIDFVDETFEAIRGRKAVTIREDFCGTASTACEWVKRREGNKAVAVDLCRETLDWGREHNLTTLTDEQRASVTLLERNVLDPGPEGMGVDVVLAMNFSYWIFVKRPEIVKYFRTVRESLPEDGLFILDHYGGSDALTECEEDREMEGFTYVWDQHSYNPINGEMTCYIHFKFTDGTKMRNAFEYHWRHYTLPEIQDCLRDAGFAKVTVYWEGEDEEGEGNGEFTPTKVGDADMAFITYIVAEPG</sequence>
<name>A0A3B1E8V6_9ZZZZ</name>
<accession>A0A3B1E8V6</accession>
<dbReference type="InterPro" id="IPR029063">
    <property type="entry name" value="SAM-dependent_MTases_sf"/>
</dbReference>
<dbReference type="PANTHER" id="PTHR37211:SF1">
    <property type="entry name" value="EXPRESSED PROTEIN"/>
    <property type="match status" value="1"/>
</dbReference>
<protein>
    <recommendedName>
        <fullName evidence="2">Methyltransferase type 11 domain-containing protein</fullName>
    </recommendedName>
</protein>
<evidence type="ECO:0008006" key="2">
    <source>
        <dbReference type="Google" id="ProtNLM"/>
    </source>
</evidence>
<dbReference type="Gene3D" id="2.20.25.110">
    <property type="entry name" value="S-adenosyl-L-methionine-dependent methyltransferases"/>
    <property type="match status" value="1"/>
</dbReference>
<dbReference type="EMBL" id="UOGK01000652">
    <property type="protein sequence ID" value="VAX42167.1"/>
    <property type="molecule type" value="Genomic_DNA"/>
</dbReference>
<reference evidence="1" key="1">
    <citation type="submission" date="2018-06" db="EMBL/GenBank/DDBJ databases">
        <authorList>
            <person name="Zhirakovskaya E."/>
        </authorList>
    </citation>
    <scope>NUCLEOTIDE SEQUENCE</scope>
</reference>
<proteinExistence type="predicted"/>